<dbReference type="GeneID" id="37644046"/>
<organism evidence="2 3">
    <name type="scientific">Natrarchaeobaculum sulfurireducens</name>
    <dbReference type="NCBI Taxonomy" id="2044521"/>
    <lineage>
        <taxon>Archaea</taxon>
        <taxon>Methanobacteriati</taxon>
        <taxon>Methanobacteriota</taxon>
        <taxon>Stenosarchaea group</taxon>
        <taxon>Halobacteria</taxon>
        <taxon>Halobacteriales</taxon>
        <taxon>Natrialbaceae</taxon>
        <taxon>Natrarchaeobaculum</taxon>
    </lineage>
</organism>
<reference evidence="3" key="1">
    <citation type="submission" date="2017-10" db="EMBL/GenBank/DDBJ databases">
        <title>Phenotypic and genomic properties of facultatively anaerobic sulfur-reducing natronoarchaea from hypersaline soda lakes.</title>
        <authorList>
            <person name="Sorokin D.Y."/>
            <person name="Kublanov I.V."/>
            <person name="Roman P."/>
            <person name="Sinninghe Damste J.S."/>
            <person name="Golyshin P.N."/>
            <person name="Rojo D."/>
            <person name="Ciordia S."/>
            <person name="Mena Md.C."/>
            <person name="Ferrer M."/>
            <person name="Messina E."/>
            <person name="Smedile F."/>
            <person name="La Spada G."/>
            <person name="La Cono V."/>
            <person name="Yakimov M.M."/>
        </authorList>
    </citation>
    <scope>NUCLEOTIDE SEQUENCE [LARGE SCALE GENOMIC DNA]</scope>
    <source>
        <strain evidence="3">AArc1</strain>
    </source>
</reference>
<keyword evidence="1" id="KW-0812">Transmembrane</keyword>
<evidence type="ECO:0000313" key="3">
    <source>
        <dbReference type="Proteomes" id="UP000258707"/>
    </source>
</evidence>
<keyword evidence="1" id="KW-1133">Transmembrane helix</keyword>
<protein>
    <recommendedName>
        <fullName evidence="4">Tripartite tricarboxylate transporter TctB family protein</fullName>
    </recommendedName>
</protein>
<dbReference type="OrthoDB" id="326396at2157"/>
<dbReference type="AlphaFoldDB" id="A0A346PJV6"/>
<feature type="transmembrane region" description="Helical" evidence="1">
    <location>
        <begin position="39"/>
        <end position="55"/>
    </location>
</feature>
<dbReference type="EMBL" id="CP024047">
    <property type="protein sequence ID" value="AXR79801.1"/>
    <property type="molecule type" value="Genomic_DNA"/>
</dbReference>
<feature type="transmembrane region" description="Helical" evidence="1">
    <location>
        <begin position="194"/>
        <end position="220"/>
    </location>
</feature>
<dbReference type="RefSeq" id="WP_117365691.1">
    <property type="nucleotide sequence ID" value="NZ_CP024047.1"/>
</dbReference>
<feature type="transmembrane region" description="Helical" evidence="1">
    <location>
        <begin position="227"/>
        <end position="245"/>
    </location>
</feature>
<evidence type="ECO:0008006" key="4">
    <source>
        <dbReference type="Google" id="ProtNLM"/>
    </source>
</evidence>
<evidence type="ECO:0000313" key="2">
    <source>
        <dbReference type="EMBL" id="AXR79801.1"/>
    </source>
</evidence>
<keyword evidence="1" id="KW-0472">Membrane</keyword>
<evidence type="ECO:0000256" key="1">
    <source>
        <dbReference type="SAM" id="Phobius"/>
    </source>
</evidence>
<sequence>MGNGRSAVDDFQGRIGAVAQRVLDAGQTVLRERPTMEHVLLLLFLVVGVYMFWGAREFSPVAAEFPRVMAGGTALLAFLILARNYLTVVAPLLAGALGLYLSYGAVTTYLETGAIQYRVVVGVALLVAAVGMRERVGEATKSFVAEPKQILGDDGMDDAREKGAKVDEETESAAMYTYDIDDPLGPAVTGVLCVLYMILTFTIGMLYATPIFVTLWALWVRMDLLKAAGLVVIAFVTAYLFYEVISSDIAEGWLTGWEPTPPDDLLGLSTLPAAVGEWLVMLV</sequence>
<gene>
    <name evidence="2" type="ORF">AArc1_3509</name>
</gene>
<name>A0A346PJV6_9EURY</name>
<proteinExistence type="predicted"/>
<dbReference type="KEGG" id="nan:AArc1_3509"/>
<feature type="transmembrane region" description="Helical" evidence="1">
    <location>
        <begin position="75"/>
        <end position="103"/>
    </location>
</feature>
<feature type="transmembrane region" description="Helical" evidence="1">
    <location>
        <begin position="115"/>
        <end position="132"/>
    </location>
</feature>
<dbReference type="Proteomes" id="UP000258707">
    <property type="component" value="Chromosome"/>
</dbReference>
<accession>A0A346PJV6</accession>